<dbReference type="Pfam" id="PF13229">
    <property type="entry name" value="Beta_helix"/>
    <property type="match status" value="1"/>
</dbReference>
<feature type="compositionally biased region" description="Low complexity" evidence="1">
    <location>
        <begin position="430"/>
        <end position="449"/>
    </location>
</feature>
<accession>A0A4Q1BJB3</accession>
<keyword evidence="5" id="KW-1185">Reference proteome</keyword>
<dbReference type="EMBL" id="SDIL01000062">
    <property type="protein sequence ID" value="RXK37702.1"/>
    <property type="molecule type" value="Genomic_DNA"/>
</dbReference>
<dbReference type="Gene3D" id="2.160.20.10">
    <property type="entry name" value="Single-stranded right-handed beta-helix, Pectin lyase-like"/>
    <property type="match status" value="1"/>
</dbReference>
<feature type="region of interest" description="Disordered" evidence="1">
    <location>
        <begin position="418"/>
        <end position="449"/>
    </location>
</feature>
<gene>
    <name evidence="4" type="ORF">M231_05035</name>
</gene>
<reference evidence="4 5" key="1">
    <citation type="submission" date="2016-06" db="EMBL/GenBank/DDBJ databases">
        <title>Evolution of pathogenesis and genome organization in the Tremellales.</title>
        <authorList>
            <person name="Cuomo C."/>
            <person name="Litvintseva A."/>
            <person name="Heitman J."/>
            <person name="Chen Y."/>
            <person name="Sun S."/>
            <person name="Springer D."/>
            <person name="Dromer F."/>
            <person name="Young S."/>
            <person name="Zeng Q."/>
            <person name="Chapman S."/>
            <person name="Gujja S."/>
            <person name="Saif S."/>
            <person name="Birren B."/>
        </authorList>
    </citation>
    <scope>NUCLEOTIDE SEQUENCE [LARGE SCALE GENOMIC DNA]</scope>
    <source>
        <strain evidence="4 5">ATCC 28783</strain>
    </source>
</reference>
<dbReference type="SMART" id="SM00710">
    <property type="entry name" value="PbH1"/>
    <property type="match status" value="6"/>
</dbReference>
<evidence type="ECO:0000256" key="1">
    <source>
        <dbReference type="SAM" id="MobiDB-lite"/>
    </source>
</evidence>
<feature type="chain" id="PRO_5020806121" description="Right handed beta helix domain-containing protein" evidence="2">
    <location>
        <begin position="22"/>
        <end position="474"/>
    </location>
</feature>
<dbReference type="InterPro" id="IPR012334">
    <property type="entry name" value="Pectin_lyas_fold"/>
</dbReference>
<dbReference type="VEuPathDB" id="FungiDB:TREMEDRAFT_14833"/>
<proteinExistence type="predicted"/>
<dbReference type="InterPro" id="IPR039448">
    <property type="entry name" value="Beta_helix"/>
</dbReference>
<evidence type="ECO:0000256" key="2">
    <source>
        <dbReference type="SAM" id="SignalP"/>
    </source>
</evidence>
<dbReference type="AlphaFoldDB" id="A0A4Q1BJB3"/>
<evidence type="ECO:0000313" key="4">
    <source>
        <dbReference type="EMBL" id="RXK37702.1"/>
    </source>
</evidence>
<dbReference type="InParanoid" id="A0A4Q1BJB3"/>
<organism evidence="4 5">
    <name type="scientific">Tremella mesenterica</name>
    <name type="common">Jelly fungus</name>
    <dbReference type="NCBI Taxonomy" id="5217"/>
    <lineage>
        <taxon>Eukaryota</taxon>
        <taxon>Fungi</taxon>
        <taxon>Dikarya</taxon>
        <taxon>Basidiomycota</taxon>
        <taxon>Agaricomycotina</taxon>
        <taxon>Tremellomycetes</taxon>
        <taxon>Tremellales</taxon>
        <taxon>Tremellaceae</taxon>
        <taxon>Tremella</taxon>
    </lineage>
</organism>
<dbReference type="SUPFAM" id="SSF51126">
    <property type="entry name" value="Pectin lyase-like"/>
    <property type="match status" value="1"/>
</dbReference>
<feature type="signal peptide" evidence="2">
    <location>
        <begin position="1"/>
        <end position="21"/>
    </location>
</feature>
<evidence type="ECO:0000259" key="3">
    <source>
        <dbReference type="Pfam" id="PF13229"/>
    </source>
</evidence>
<dbReference type="STRING" id="5217.A0A4Q1BJB3"/>
<name>A0A4Q1BJB3_TREME</name>
<dbReference type="InterPro" id="IPR006626">
    <property type="entry name" value="PbH1"/>
</dbReference>
<dbReference type="Proteomes" id="UP000289152">
    <property type="component" value="Unassembled WGS sequence"/>
</dbReference>
<protein>
    <recommendedName>
        <fullName evidence="3">Right handed beta helix domain-containing protein</fullName>
    </recommendedName>
</protein>
<dbReference type="OrthoDB" id="2587928at2759"/>
<feature type="domain" description="Right handed beta helix" evidence="3">
    <location>
        <begin position="163"/>
        <end position="354"/>
    </location>
</feature>
<sequence>MSHMYLSKLFYILSVTSAVYAACIPDTTSTDDLQSLFQKGGVNYILSLCPNQTYNLTQILNYTAAGQEISTEGYPTDVSRATLLVGGFNISTAVQAQNNGLDGCKLRNVQVNGNRGDDPIYQGGGGLIEFGGDTNGQLVEYVHSFDPRGWSCLHIAEGPFTCTNVTIQNNDIGPCGSEFFQMWSDGISLSCQWSLVQNNVITDATDGGIVVFGAPFSTIRNNTIRVKTKTLLGGINMVDVLPWRPPGNYSGVHVTDNSIHGGFATGYGNATLGTNNASSVIKIGIAVGPRTWFDDQFGNNVSTGGVIENNVLQGAFSFGIAVSSAKSFTLQNNTFINNISFVGSYGVNCTTGASTPHPPTALLFDPSNTENITIIPGSSTTSGDNLDFVNGKAEGLTCFVHPPTDEFAWPYGDGGVNAGATETTGGGSTGSTSGKCTGPSSTGTQSGSTSIGPNIVSTCLVVMIGMGMMWFGMI</sequence>
<keyword evidence="2" id="KW-0732">Signal</keyword>
<comment type="caution">
    <text evidence="4">The sequence shown here is derived from an EMBL/GenBank/DDBJ whole genome shotgun (WGS) entry which is preliminary data.</text>
</comment>
<dbReference type="InterPro" id="IPR011050">
    <property type="entry name" value="Pectin_lyase_fold/virulence"/>
</dbReference>
<evidence type="ECO:0000313" key="5">
    <source>
        <dbReference type="Proteomes" id="UP000289152"/>
    </source>
</evidence>